<feature type="binding site" evidence="8">
    <location>
        <begin position="130"/>
        <end position="134"/>
    </location>
    <ligand>
        <name>NADP(+)</name>
        <dbReference type="ChEBI" id="CHEBI:58349"/>
    </ligand>
</feature>
<comment type="subunit">
    <text evidence="8">Homodimer.</text>
</comment>
<feature type="binding site" evidence="8">
    <location>
        <position position="106"/>
    </location>
    <ligand>
        <name>shikimate</name>
        <dbReference type="ChEBI" id="CHEBI:36208"/>
    </ligand>
</feature>
<feature type="domain" description="Quinate/shikimate 5-dehydrogenase/glutamyl-tRNA reductase" evidence="9">
    <location>
        <begin position="121"/>
        <end position="193"/>
    </location>
</feature>
<feature type="binding site" evidence="8">
    <location>
        <position position="91"/>
    </location>
    <ligand>
        <name>shikimate</name>
        <dbReference type="ChEBI" id="CHEBI:36208"/>
    </ligand>
</feature>
<dbReference type="PANTHER" id="PTHR21089">
    <property type="entry name" value="SHIKIMATE DEHYDROGENASE"/>
    <property type="match status" value="1"/>
</dbReference>
<evidence type="ECO:0000313" key="12">
    <source>
        <dbReference type="Proteomes" id="UP001354971"/>
    </source>
</evidence>
<keyword evidence="5 8" id="KW-0560">Oxidoreductase</keyword>
<dbReference type="GO" id="GO:0004764">
    <property type="term" value="F:shikimate 3-dehydrogenase (NADP+) activity"/>
    <property type="evidence" value="ECO:0007669"/>
    <property type="project" value="UniProtKB-EC"/>
</dbReference>
<dbReference type="Proteomes" id="UP001354971">
    <property type="component" value="Unassembled WGS sequence"/>
</dbReference>
<dbReference type="PANTHER" id="PTHR21089:SF1">
    <property type="entry name" value="BIFUNCTIONAL 3-DEHYDROQUINATE DEHYDRATASE_SHIKIMATE DEHYDROGENASE, CHLOROPLASTIC"/>
    <property type="match status" value="1"/>
</dbReference>
<dbReference type="SUPFAM" id="SSF53223">
    <property type="entry name" value="Aminoacid dehydrogenase-like, N-terminal domain"/>
    <property type="match status" value="1"/>
</dbReference>
<protein>
    <recommendedName>
        <fullName evidence="2 8">Shikimate dehydrogenase (NADP(+))</fullName>
        <shortName evidence="8">SDH</shortName>
        <ecNumber evidence="2 8">1.1.1.25</ecNumber>
    </recommendedName>
</protein>
<evidence type="ECO:0000256" key="5">
    <source>
        <dbReference type="ARBA" id="ARBA00023002"/>
    </source>
</evidence>
<dbReference type="InterPro" id="IPR013708">
    <property type="entry name" value="Shikimate_DH-bd_N"/>
</dbReference>
<evidence type="ECO:0000259" key="10">
    <source>
        <dbReference type="Pfam" id="PF08501"/>
    </source>
</evidence>
<feature type="domain" description="Shikimate dehydrogenase substrate binding N-terminal" evidence="10">
    <location>
        <begin position="11"/>
        <end position="92"/>
    </location>
</feature>
<evidence type="ECO:0000256" key="1">
    <source>
        <dbReference type="ARBA" id="ARBA00004871"/>
    </source>
</evidence>
<dbReference type="RefSeq" id="WP_330199294.1">
    <property type="nucleotide sequence ID" value="NZ_JAZDRP010000005.1"/>
</dbReference>
<feature type="binding site" evidence="8">
    <location>
        <position position="220"/>
    </location>
    <ligand>
        <name>shikimate</name>
        <dbReference type="ChEBI" id="CHEBI:36208"/>
    </ligand>
</feature>
<keyword evidence="3 8" id="KW-0028">Amino-acid biosynthesis</keyword>
<comment type="similarity">
    <text evidence="8">Belongs to the shikimate dehydrogenase family.</text>
</comment>
<evidence type="ECO:0000256" key="8">
    <source>
        <dbReference type="HAMAP-Rule" id="MF_00222"/>
    </source>
</evidence>
<dbReference type="Gene3D" id="3.40.50.720">
    <property type="entry name" value="NAD(P)-binding Rossmann-like Domain"/>
    <property type="match status" value="1"/>
</dbReference>
<evidence type="ECO:0000256" key="6">
    <source>
        <dbReference type="ARBA" id="ARBA00023141"/>
    </source>
</evidence>
<gene>
    <name evidence="8 11" type="primary">aroE</name>
    <name evidence="11" type="ORF">V0U79_09655</name>
</gene>
<dbReference type="SUPFAM" id="SSF51735">
    <property type="entry name" value="NAD(P)-binding Rossmann-fold domains"/>
    <property type="match status" value="1"/>
</dbReference>
<accession>A0ABU7LRT6</accession>
<comment type="caution">
    <text evidence="11">The sequence shown here is derived from an EMBL/GenBank/DDBJ whole genome shotgun (WGS) entry which is preliminary data.</text>
</comment>
<dbReference type="Gene3D" id="3.40.50.10860">
    <property type="entry name" value="Leucine Dehydrogenase, chain A, domain 1"/>
    <property type="match status" value="1"/>
</dbReference>
<dbReference type="EC" id="1.1.1.25" evidence="2 8"/>
<feature type="binding site" evidence="8">
    <location>
        <position position="241"/>
    </location>
    <ligand>
        <name>NADP(+)</name>
        <dbReference type="ChEBI" id="CHEBI:58349"/>
    </ligand>
</feature>
<evidence type="ECO:0000256" key="2">
    <source>
        <dbReference type="ARBA" id="ARBA00012962"/>
    </source>
</evidence>
<keyword evidence="12" id="KW-1185">Reference proteome</keyword>
<proteinExistence type="inferred from homology"/>
<name>A0ABU7LRT6_9PROT</name>
<dbReference type="HAMAP" id="MF_00222">
    <property type="entry name" value="Shikimate_DH_AroE"/>
    <property type="match status" value="1"/>
</dbReference>
<dbReference type="InterPro" id="IPR011342">
    <property type="entry name" value="Shikimate_DH"/>
</dbReference>
<keyword evidence="4 8" id="KW-0521">NADP</keyword>
<feature type="active site" description="Proton acceptor" evidence="8">
    <location>
        <position position="70"/>
    </location>
</feature>
<feature type="binding site" evidence="8">
    <location>
        <begin position="154"/>
        <end position="159"/>
    </location>
    <ligand>
        <name>NADP(+)</name>
        <dbReference type="ChEBI" id="CHEBI:58349"/>
    </ligand>
</feature>
<dbReference type="InterPro" id="IPR006151">
    <property type="entry name" value="Shikm_DH/Glu-tRNA_Rdtase"/>
</dbReference>
<sequence>MISGRTRIAGVIGSPIAHSLSPLLMNSWIAAQGLDAAYIALPAARNFGADDFRALARSGLAGLNVTLPFKTLALEVADEANATAIAAGAANLLLFRDGRIAADNTDIEGVSAALSEAGCGSSGKSVLVLGAGGVARAVCVAAQAGGARTIIIANRTRERAATLSRMFRTARSTDWSERQAAAREADIIVNATSLGLDGVSDPQIDWQTCKSGTLVFDTVYTPSHRPFMDSARSAGLRTVDGLSMLIAQARPSFTALFGSPVPDAPDAEDLLRKALSS</sequence>
<evidence type="ECO:0000259" key="9">
    <source>
        <dbReference type="Pfam" id="PF01488"/>
    </source>
</evidence>
<reference evidence="11 12" key="1">
    <citation type="submission" date="2024-01" db="EMBL/GenBank/DDBJ databases">
        <title>Hyphobacterium bacterium isolated from marine sediment.</title>
        <authorList>
            <person name="Zhao S."/>
        </authorList>
    </citation>
    <scope>NUCLEOTIDE SEQUENCE [LARGE SCALE GENOMIC DNA]</scope>
    <source>
        <strain evidence="12">HN65</strain>
    </source>
</reference>
<comment type="function">
    <text evidence="8">Involved in the biosynthesis of the chorismate, which leads to the biosynthesis of aromatic amino acids. Catalyzes the reversible NADPH linked reduction of 3-dehydroshikimate (DHSA) to yield shikimate (SA).</text>
</comment>
<evidence type="ECO:0000256" key="4">
    <source>
        <dbReference type="ARBA" id="ARBA00022857"/>
    </source>
</evidence>
<dbReference type="NCBIfam" id="TIGR00507">
    <property type="entry name" value="aroE"/>
    <property type="match status" value="1"/>
</dbReference>
<dbReference type="Pfam" id="PF01488">
    <property type="entry name" value="Shikimate_DH"/>
    <property type="match status" value="1"/>
</dbReference>
<evidence type="ECO:0000256" key="7">
    <source>
        <dbReference type="ARBA" id="ARBA00049442"/>
    </source>
</evidence>
<dbReference type="InterPro" id="IPR036291">
    <property type="entry name" value="NAD(P)-bd_dom_sf"/>
</dbReference>
<evidence type="ECO:0000256" key="3">
    <source>
        <dbReference type="ARBA" id="ARBA00022605"/>
    </source>
</evidence>
<comment type="pathway">
    <text evidence="1 8">Metabolic intermediate biosynthesis; chorismate biosynthesis; chorismate from D-erythrose 4-phosphate and phosphoenolpyruvate: step 4/7.</text>
</comment>
<organism evidence="11 12">
    <name type="scientific">Hyphobacterium lacteum</name>
    <dbReference type="NCBI Taxonomy" id="3116575"/>
    <lineage>
        <taxon>Bacteria</taxon>
        <taxon>Pseudomonadati</taxon>
        <taxon>Pseudomonadota</taxon>
        <taxon>Alphaproteobacteria</taxon>
        <taxon>Maricaulales</taxon>
        <taxon>Maricaulaceae</taxon>
        <taxon>Hyphobacterium</taxon>
    </lineage>
</organism>
<feature type="binding site" evidence="8">
    <location>
        <position position="66"/>
    </location>
    <ligand>
        <name>shikimate</name>
        <dbReference type="ChEBI" id="CHEBI:36208"/>
    </ligand>
</feature>
<comment type="caution">
    <text evidence="8">Lacks conserved residue(s) required for the propagation of feature annotation.</text>
</comment>
<feature type="binding site" evidence="8">
    <location>
        <position position="248"/>
    </location>
    <ligand>
        <name>shikimate</name>
        <dbReference type="ChEBI" id="CHEBI:36208"/>
    </ligand>
</feature>
<dbReference type="EMBL" id="JAZDRP010000005">
    <property type="protein sequence ID" value="MEE2526632.1"/>
    <property type="molecule type" value="Genomic_DNA"/>
</dbReference>
<keyword evidence="6 8" id="KW-0057">Aromatic amino acid biosynthesis</keyword>
<feature type="binding site" evidence="8">
    <location>
        <begin position="19"/>
        <end position="21"/>
    </location>
    <ligand>
        <name>shikimate</name>
        <dbReference type="ChEBI" id="CHEBI:36208"/>
    </ligand>
</feature>
<feature type="binding site" evidence="8">
    <location>
        <position position="218"/>
    </location>
    <ligand>
        <name>NADP(+)</name>
        <dbReference type="ChEBI" id="CHEBI:58349"/>
    </ligand>
</feature>
<dbReference type="CDD" id="cd01065">
    <property type="entry name" value="NAD_bind_Shikimate_DH"/>
    <property type="match status" value="1"/>
</dbReference>
<evidence type="ECO:0000313" key="11">
    <source>
        <dbReference type="EMBL" id="MEE2526632.1"/>
    </source>
</evidence>
<dbReference type="Pfam" id="PF08501">
    <property type="entry name" value="Shikimate_dh_N"/>
    <property type="match status" value="1"/>
</dbReference>
<dbReference type="InterPro" id="IPR046346">
    <property type="entry name" value="Aminoacid_DH-like_N_sf"/>
</dbReference>
<comment type="catalytic activity">
    <reaction evidence="7 8">
        <text>shikimate + NADP(+) = 3-dehydroshikimate + NADPH + H(+)</text>
        <dbReference type="Rhea" id="RHEA:17737"/>
        <dbReference type="ChEBI" id="CHEBI:15378"/>
        <dbReference type="ChEBI" id="CHEBI:16630"/>
        <dbReference type="ChEBI" id="CHEBI:36208"/>
        <dbReference type="ChEBI" id="CHEBI:57783"/>
        <dbReference type="ChEBI" id="CHEBI:58349"/>
        <dbReference type="EC" id="1.1.1.25"/>
    </reaction>
</comment>
<dbReference type="InterPro" id="IPR022893">
    <property type="entry name" value="Shikimate_DH_fam"/>
</dbReference>